<evidence type="ECO:0000256" key="2">
    <source>
        <dbReference type="ARBA" id="ARBA00023284"/>
    </source>
</evidence>
<comment type="caution">
    <text evidence="4">The sequence shown here is derived from an EMBL/GenBank/DDBJ whole genome shotgun (WGS) entry which is preliminary data.</text>
</comment>
<dbReference type="GO" id="GO:0005886">
    <property type="term" value="C:plasma membrane"/>
    <property type="evidence" value="ECO:0007669"/>
    <property type="project" value="UniProtKB-SubCell"/>
</dbReference>
<protein>
    <submittedName>
        <fullName evidence="4">Thioredoxin</fullName>
    </submittedName>
</protein>
<dbReference type="EMBL" id="MAQE01000019">
    <property type="protein sequence ID" value="OBY49540.1"/>
    <property type="molecule type" value="Genomic_DNA"/>
</dbReference>
<evidence type="ECO:0000313" key="4">
    <source>
        <dbReference type="EMBL" id="OBY49540.1"/>
    </source>
</evidence>
<feature type="domain" description="Thioredoxin" evidence="3">
    <location>
        <begin position="33"/>
        <end position="169"/>
    </location>
</feature>
<dbReference type="AlphaFoldDB" id="A0AAP7GWW4"/>
<dbReference type="GO" id="GO:0015036">
    <property type="term" value="F:disulfide oxidoreductase activity"/>
    <property type="evidence" value="ECO:0007669"/>
    <property type="project" value="UniProtKB-ARBA"/>
</dbReference>
<dbReference type="InterPro" id="IPR050553">
    <property type="entry name" value="Thioredoxin_ResA/DsbE_sf"/>
</dbReference>
<dbReference type="InterPro" id="IPR013766">
    <property type="entry name" value="Thioredoxin_domain"/>
</dbReference>
<comment type="subcellular location">
    <subcellularLocation>
        <location evidence="1">Cell membrane</location>
        <topology evidence="1">Single-pass membrane protein</topology>
    </subcellularLocation>
</comment>
<dbReference type="CDD" id="cd03011">
    <property type="entry name" value="TlpA_like_ScsD_MtbDsbE"/>
    <property type="match status" value="1"/>
</dbReference>
<organism evidence="4 5">
    <name type="scientific">Aggregatibacter aphrophilus</name>
    <name type="common">Haemophilus aphrophilus</name>
    <dbReference type="NCBI Taxonomy" id="732"/>
    <lineage>
        <taxon>Bacteria</taxon>
        <taxon>Pseudomonadati</taxon>
        <taxon>Pseudomonadota</taxon>
        <taxon>Gammaproteobacteria</taxon>
        <taxon>Pasteurellales</taxon>
        <taxon>Pasteurellaceae</taxon>
        <taxon>Aggregatibacter</taxon>
    </lineage>
</organism>
<dbReference type="InterPro" id="IPR036249">
    <property type="entry name" value="Thioredoxin-like_sf"/>
</dbReference>
<dbReference type="SUPFAM" id="SSF52833">
    <property type="entry name" value="Thioredoxin-like"/>
    <property type="match status" value="1"/>
</dbReference>
<evidence type="ECO:0000313" key="5">
    <source>
        <dbReference type="Proteomes" id="UP000092746"/>
    </source>
</evidence>
<keyword evidence="2" id="KW-0676">Redox-active center</keyword>
<sequence length="169" mass="19031">MKSINYKKLLKNAISLLLTFVIISSVLDFIRKPTVPDNINATALYDLQGNPFFLPQLAQDKPTLLYFWGTWCGYCRYTSPAINDLAKEGYPVVSVALRSGSTQEVADYLAEHQYSFTTVNDPRGELANQWEVGVTPTIIILHNGKMDLATTGWTSYWGLKVRLFLATFL</sequence>
<gene>
    <name evidence="4" type="ORF">BBB52_10725</name>
</gene>
<dbReference type="Proteomes" id="UP000092746">
    <property type="component" value="Unassembled WGS sequence"/>
</dbReference>
<name>A0AAP7GWW4_AGGAP</name>
<evidence type="ECO:0000259" key="3">
    <source>
        <dbReference type="PROSITE" id="PS51352"/>
    </source>
</evidence>
<dbReference type="PANTHER" id="PTHR42852">
    <property type="entry name" value="THIOL:DISULFIDE INTERCHANGE PROTEIN DSBE"/>
    <property type="match status" value="1"/>
</dbReference>
<dbReference type="InterPro" id="IPR000866">
    <property type="entry name" value="AhpC/TSA"/>
</dbReference>
<evidence type="ECO:0000256" key="1">
    <source>
        <dbReference type="ARBA" id="ARBA00004162"/>
    </source>
</evidence>
<dbReference type="PANTHER" id="PTHR42852:SF17">
    <property type="entry name" value="THIOREDOXIN-LIKE PROTEIN HI_1115"/>
    <property type="match status" value="1"/>
</dbReference>
<dbReference type="PROSITE" id="PS51352">
    <property type="entry name" value="THIOREDOXIN_2"/>
    <property type="match status" value="1"/>
</dbReference>
<dbReference type="PROSITE" id="PS00194">
    <property type="entry name" value="THIOREDOXIN_1"/>
    <property type="match status" value="1"/>
</dbReference>
<reference evidence="4 5" key="1">
    <citation type="submission" date="2016-06" db="EMBL/GenBank/DDBJ databases">
        <title>Simultaneous identification of Haemophilus influenzae and Haemophilus haemolyticus using TaqMan real-time PCR.</title>
        <authorList>
            <person name="Price E.P."/>
            <person name="Sarovich D.S."/>
            <person name="Harris T."/>
            <person name="Spargo J.C."/>
            <person name="Nosworthy E."/>
            <person name="Beissbarth J."/>
            <person name="Smith-Vaughan H."/>
        </authorList>
    </citation>
    <scope>NUCLEOTIDE SEQUENCE [LARGE SCALE GENOMIC DNA]</scope>
    <source>
        <strain evidence="4 5">ATCC 7901</strain>
    </source>
</reference>
<dbReference type="GO" id="GO:0016209">
    <property type="term" value="F:antioxidant activity"/>
    <property type="evidence" value="ECO:0007669"/>
    <property type="project" value="InterPro"/>
</dbReference>
<dbReference type="Pfam" id="PF00578">
    <property type="entry name" value="AhpC-TSA"/>
    <property type="match status" value="1"/>
</dbReference>
<proteinExistence type="predicted"/>
<dbReference type="InterPro" id="IPR017937">
    <property type="entry name" value="Thioredoxin_CS"/>
</dbReference>
<accession>A0AAP7GWW4</accession>
<dbReference type="Gene3D" id="3.40.30.10">
    <property type="entry name" value="Glutaredoxin"/>
    <property type="match status" value="1"/>
</dbReference>